<organism evidence="1 2">
    <name type="scientific">Limosa lapponica baueri</name>
    <dbReference type="NCBI Taxonomy" id="1758121"/>
    <lineage>
        <taxon>Eukaryota</taxon>
        <taxon>Metazoa</taxon>
        <taxon>Chordata</taxon>
        <taxon>Craniata</taxon>
        <taxon>Vertebrata</taxon>
        <taxon>Euteleostomi</taxon>
        <taxon>Archelosauria</taxon>
        <taxon>Archosauria</taxon>
        <taxon>Dinosauria</taxon>
        <taxon>Saurischia</taxon>
        <taxon>Theropoda</taxon>
        <taxon>Coelurosauria</taxon>
        <taxon>Aves</taxon>
        <taxon>Neognathae</taxon>
        <taxon>Neoaves</taxon>
        <taxon>Charadriiformes</taxon>
        <taxon>Scolopacidae</taxon>
        <taxon>Limosa</taxon>
    </lineage>
</organism>
<evidence type="ECO:0000313" key="2">
    <source>
        <dbReference type="Proteomes" id="UP000233556"/>
    </source>
</evidence>
<reference evidence="2" key="1">
    <citation type="submission" date="2017-11" db="EMBL/GenBank/DDBJ databases">
        <authorList>
            <person name="Lima N.C."/>
            <person name="Parody-Merino A.M."/>
            <person name="Battley P.F."/>
            <person name="Fidler A.E."/>
            <person name="Prosdocimi F."/>
        </authorList>
    </citation>
    <scope>NUCLEOTIDE SEQUENCE [LARGE SCALE GENOMIC DNA]</scope>
</reference>
<dbReference type="Proteomes" id="UP000233556">
    <property type="component" value="Unassembled WGS sequence"/>
</dbReference>
<sequence length="81" mass="9400">MEGDPAECHNVKYNNTENTVIKREIETVTTMNQPLQIGCSIPDMEETDVRVFLFPICQTSAEERQRISIHIQQLEQGKERH</sequence>
<gene>
    <name evidence="1" type="ORF">llap_951</name>
</gene>
<evidence type="ECO:0000313" key="1">
    <source>
        <dbReference type="EMBL" id="PKU48775.1"/>
    </source>
</evidence>
<keyword evidence="2" id="KW-1185">Reference proteome</keyword>
<protein>
    <submittedName>
        <fullName evidence="1">Uncharacterized protein</fullName>
    </submittedName>
</protein>
<accession>A0A2I0URU6</accession>
<dbReference type="EMBL" id="KZ505647">
    <property type="protein sequence ID" value="PKU48775.1"/>
    <property type="molecule type" value="Genomic_DNA"/>
</dbReference>
<name>A0A2I0URU6_LIMLA</name>
<reference evidence="2" key="2">
    <citation type="submission" date="2017-12" db="EMBL/GenBank/DDBJ databases">
        <title>Genome sequence of the Bar-tailed Godwit (Limosa lapponica baueri).</title>
        <authorList>
            <person name="Lima N.C.B."/>
            <person name="Parody-Merino A.M."/>
            <person name="Battley P.F."/>
            <person name="Fidler A.E."/>
            <person name="Prosdocimi F."/>
        </authorList>
    </citation>
    <scope>NUCLEOTIDE SEQUENCE [LARGE SCALE GENOMIC DNA]</scope>
</reference>
<dbReference type="AlphaFoldDB" id="A0A2I0URU6"/>
<proteinExistence type="predicted"/>